<dbReference type="CDD" id="cd02440">
    <property type="entry name" value="AdoMet_MTases"/>
    <property type="match status" value="1"/>
</dbReference>
<dbReference type="GO" id="GO:0003676">
    <property type="term" value="F:nucleic acid binding"/>
    <property type="evidence" value="ECO:0007669"/>
    <property type="project" value="InterPro"/>
</dbReference>
<feature type="region of interest" description="Disordered" evidence="3">
    <location>
        <begin position="1"/>
        <end position="25"/>
    </location>
</feature>
<reference evidence="6" key="1">
    <citation type="submission" date="2017-10" db="EMBL/GenBank/DDBJ databases">
        <title>Completed PacBio SMRT sequence of Methylosinus trichosporium OB3b reveals presence of a third large plasmid.</title>
        <authorList>
            <person name="Charles T.C."/>
            <person name="Lynch M.D.J."/>
            <person name="Heil J.R."/>
            <person name="Cheng J."/>
        </authorList>
    </citation>
    <scope>NUCLEOTIDE SEQUENCE [LARGE SCALE GENOMIC DNA]</scope>
    <source>
        <strain evidence="6">OB3b</strain>
    </source>
</reference>
<dbReference type="Pfam" id="PF05175">
    <property type="entry name" value="MTS"/>
    <property type="match status" value="1"/>
</dbReference>
<dbReference type="AlphaFoldDB" id="A0A2D2D411"/>
<keyword evidence="2" id="KW-0949">S-adenosyl-L-methionine</keyword>
<dbReference type="InterPro" id="IPR002052">
    <property type="entry name" value="DNA_methylase_N6_adenine_CS"/>
</dbReference>
<dbReference type="InterPro" id="IPR007848">
    <property type="entry name" value="Small_mtfrase_dom"/>
</dbReference>
<gene>
    <name evidence="5" type="ORF">CQW49_18810</name>
</gene>
<dbReference type="PANTHER" id="PTHR47739">
    <property type="entry name" value="TRNA1(VAL) (ADENINE(37)-N6)-METHYLTRANSFERASE"/>
    <property type="match status" value="1"/>
</dbReference>
<sequence length="267" mass="27641">MTFSQPMNVHRATNVPPSSEQPAPTHDLFLAGRLRLRQTPRGHRAGTDAVLLAAAVTAERRGLVIDAGAGTGAVGLAAALRAATAEVALVEIDPEAAALARANIAENDATRVRLCEADLLSPASRRAAGIVDEAADLVLTNPPFLDPARSRVSPDPRRALAHVAAGGLEPWLRACLALLRPGGELALIHRADALTDCLAGLGARLGGLRILPVAPRAGEPATRILLRGVKGSKAPLALLAPLVLHEADGAFTREAEALARGDGSLPW</sequence>
<dbReference type="EMBL" id="CP023737">
    <property type="protein sequence ID" value="ATQ69705.1"/>
    <property type="molecule type" value="Genomic_DNA"/>
</dbReference>
<evidence type="ECO:0000256" key="1">
    <source>
        <dbReference type="ARBA" id="ARBA00022603"/>
    </source>
</evidence>
<dbReference type="Proteomes" id="UP000230709">
    <property type="component" value="Chromosome"/>
</dbReference>
<dbReference type="InterPro" id="IPR029063">
    <property type="entry name" value="SAM-dependent_MTases_sf"/>
</dbReference>
<dbReference type="GO" id="GO:0008757">
    <property type="term" value="F:S-adenosylmethionine-dependent methyltransferase activity"/>
    <property type="evidence" value="ECO:0007669"/>
    <property type="project" value="UniProtKB-ARBA"/>
</dbReference>
<proteinExistence type="predicted"/>
<accession>A0A2D2D411</accession>
<dbReference type="GO" id="GO:0008170">
    <property type="term" value="F:N-methyltransferase activity"/>
    <property type="evidence" value="ECO:0007669"/>
    <property type="project" value="UniProtKB-ARBA"/>
</dbReference>
<dbReference type="PANTHER" id="PTHR47739:SF1">
    <property type="entry name" value="TRNA1(VAL) (ADENINE(37)-N6)-METHYLTRANSFERASE"/>
    <property type="match status" value="1"/>
</dbReference>
<dbReference type="InterPro" id="IPR050210">
    <property type="entry name" value="tRNA_Adenine-N(6)_MTase"/>
</dbReference>
<keyword evidence="5" id="KW-0808">Transferase</keyword>
<name>A0A2D2D411_METT3</name>
<feature type="domain" description="Methyltransferase small" evidence="4">
    <location>
        <begin position="51"/>
        <end position="149"/>
    </location>
</feature>
<protein>
    <submittedName>
        <fullName evidence="5">Methyltransferase</fullName>
    </submittedName>
</protein>
<dbReference type="Gene3D" id="3.40.50.150">
    <property type="entry name" value="Vaccinia Virus protein VP39"/>
    <property type="match status" value="1"/>
</dbReference>
<dbReference type="KEGG" id="mtw:CQW49_18810"/>
<evidence type="ECO:0000313" key="5">
    <source>
        <dbReference type="EMBL" id="ATQ69705.1"/>
    </source>
</evidence>
<organism evidence="5 6">
    <name type="scientific">Methylosinus trichosporium (strain ATCC 35070 / NCIMB 11131 / UNIQEM 75 / OB3b)</name>
    <dbReference type="NCBI Taxonomy" id="595536"/>
    <lineage>
        <taxon>Bacteria</taxon>
        <taxon>Pseudomonadati</taxon>
        <taxon>Pseudomonadota</taxon>
        <taxon>Alphaproteobacteria</taxon>
        <taxon>Hyphomicrobiales</taxon>
        <taxon>Methylocystaceae</taxon>
        <taxon>Methylosinus</taxon>
    </lineage>
</organism>
<dbReference type="RefSeq" id="WP_003613337.1">
    <property type="nucleotide sequence ID" value="NZ_ADVE02000001.1"/>
</dbReference>
<evidence type="ECO:0000313" key="6">
    <source>
        <dbReference type="Proteomes" id="UP000230709"/>
    </source>
</evidence>
<evidence type="ECO:0000256" key="3">
    <source>
        <dbReference type="SAM" id="MobiDB-lite"/>
    </source>
</evidence>
<evidence type="ECO:0000256" key="2">
    <source>
        <dbReference type="ARBA" id="ARBA00022691"/>
    </source>
</evidence>
<dbReference type="GO" id="GO:0032259">
    <property type="term" value="P:methylation"/>
    <property type="evidence" value="ECO:0007669"/>
    <property type="project" value="UniProtKB-KW"/>
</dbReference>
<dbReference type="PROSITE" id="PS00092">
    <property type="entry name" value="N6_MTASE"/>
    <property type="match status" value="1"/>
</dbReference>
<keyword evidence="6" id="KW-1185">Reference proteome</keyword>
<keyword evidence="1 5" id="KW-0489">Methyltransferase</keyword>
<dbReference type="STRING" id="595536.GCA_000178815_01427"/>
<dbReference type="SUPFAM" id="SSF53335">
    <property type="entry name" value="S-adenosyl-L-methionine-dependent methyltransferases"/>
    <property type="match status" value="1"/>
</dbReference>
<evidence type="ECO:0000259" key="4">
    <source>
        <dbReference type="Pfam" id="PF05175"/>
    </source>
</evidence>